<keyword evidence="6 15" id="KW-0698">rRNA processing</keyword>
<dbReference type="Proteomes" id="UP000198584">
    <property type="component" value="Unassembled WGS sequence"/>
</dbReference>
<evidence type="ECO:0000256" key="3">
    <source>
        <dbReference type="ARBA" id="ARBA00010183"/>
    </source>
</evidence>
<dbReference type="GO" id="GO:0008033">
    <property type="term" value="P:tRNA processing"/>
    <property type="evidence" value="ECO:0007669"/>
    <property type="project" value="UniProtKB-KW"/>
</dbReference>
<evidence type="ECO:0000256" key="10">
    <source>
        <dbReference type="ARBA" id="ARBA00022723"/>
    </source>
</evidence>
<evidence type="ECO:0000256" key="15">
    <source>
        <dbReference type="HAMAP-Rule" id="MF_00104"/>
    </source>
</evidence>
<comment type="subunit">
    <text evidence="4 15">Homodimer.</text>
</comment>
<comment type="cofactor">
    <cofactor evidence="15">
        <name>Mg(2+)</name>
        <dbReference type="ChEBI" id="CHEBI:18420"/>
    </cofactor>
</comment>
<keyword evidence="8 15" id="KW-0819">tRNA processing</keyword>
<dbReference type="Pfam" id="PF00035">
    <property type="entry name" value="dsrm"/>
    <property type="match status" value="1"/>
</dbReference>
<dbReference type="InterPro" id="IPR036389">
    <property type="entry name" value="RNase_III_sf"/>
</dbReference>
<dbReference type="Gene3D" id="3.30.160.20">
    <property type="match status" value="1"/>
</dbReference>
<dbReference type="CDD" id="cd00593">
    <property type="entry name" value="RIBOc"/>
    <property type="match status" value="1"/>
</dbReference>
<dbReference type="SUPFAM" id="SSF54768">
    <property type="entry name" value="dsRNA-binding domain-like"/>
    <property type="match status" value="1"/>
</dbReference>
<protein>
    <recommendedName>
        <fullName evidence="15">Ribonuclease 3</fullName>
        <ecNumber evidence="15">3.1.26.3</ecNumber>
    </recommendedName>
    <alternativeName>
        <fullName evidence="15">Ribonuclease III</fullName>
        <shortName evidence="15">RNase III</shortName>
    </alternativeName>
</protein>
<dbReference type="GO" id="GO:0004525">
    <property type="term" value="F:ribonuclease III activity"/>
    <property type="evidence" value="ECO:0007669"/>
    <property type="project" value="UniProtKB-UniRule"/>
</dbReference>
<dbReference type="GO" id="GO:0019843">
    <property type="term" value="F:rRNA binding"/>
    <property type="evidence" value="ECO:0007669"/>
    <property type="project" value="UniProtKB-KW"/>
</dbReference>
<dbReference type="HAMAP" id="MF_00104">
    <property type="entry name" value="RNase_III"/>
    <property type="match status" value="1"/>
</dbReference>
<dbReference type="RefSeq" id="WP_093046788.1">
    <property type="nucleotide sequence ID" value="NZ_FNQR01000026.1"/>
</dbReference>
<proteinExistence type="inferred from homology"/>
<evidence type="ECO:0000256" key="8">
    <source>
        <dbReference type="ARBA" id="ARBA00022694"/>
    </source>
</evidence>
<dbReference type="PANTHER" id="PTHR11207:SF0">
    <property type="entry name" value="RIBONUCLEASE 3"/>
    <property type="match status" value="1"/>
</dbReference>
<keyword evidence="5 15" id="KW-0963">Cytoplasm</keyword>
<feature type="binding site" evidence="15">
    <location>
        <position position="119"/>
    </location>
    <ligand>
        <name>Mg(2+)</name>
        <dbReference type="ChEBI" id="CHEBI:18420"/>
    </ligand>
</feature>
<dbReference type="EMBL" id="FNQR01000026">
    <property type="protein sequence ID" value="SEB19547.1"/>
    <property type="molecule type" value="Genomic_DNA"/>
</dbReference>
<evidence type="ECO:0000313" key="18">
    <source>
        <dbReference type="EMBL" id="SEB19547.1"/>
    </source>
</evidence>
<dbReference type="OrthoDB" id="9805026at2"/>
<feature type="active site" evidence="15">
    <location>
        <position position="50"/>
    </location>
</feature>
<dbReference type="Pfam" id="PF14622">
    <property type="entry name" value="Ribonucleas_3_3"/>
    <property type="match status" value="1"/>
</dbReference>
<dbReference type="FunFam" id="1.10.1520.10:FF:000001">
    <property type="entry name" value="Ribonuclease 3"/>
    <property type="match status" value="1"/>
</dbReference>
<dbReference type="GO" id="GO:0006397">
    <property type="term" value="P:mRNA processing"/>
    <property type="evidence" value="ECO:0007669"/>
    <property type="project" value="UniProtKB-UniRule"/>
</dbReference>
<evidence type="ECO:0000256" key="12">
    <source>
        <dbReference type="ARBA" id="ARBA00022801"/>
    </source>
</evidence>
<organism evidence="18 19">
    <name type="scientific">Thalassobacillus cyri</name>
    <dbReference type="NCBI Taxonomy" id="571932"/>
    <lineage>
        <taxon>Bacteria</taxon>
        <taxon>Bacillati</taxon>
        <taxon>Bacillota</taxon>
        <taxon>Bacilli</taxon>
        <taxon>Bacillales</taxon>
        <taxon>Bacillaceae</taxon>
        <taxon>Thalassobacillus</taxon>
    </lineage>
</organism>
<evidence type="ECO:0000256" key="7">
    <source>
        <dbReference type="ARBA" id="ARBA00022664"/>
    </source>
</evidence>
<dbReference type="GO" id="GO:0010468">
    <property type="term" value="P:regulation of gene expression"/>
    <property type="evidence" value="ECO:0007669"/>
    <property type="project" value="TreeGrafter"/>
</dbReference>
<evidence type="ECO:0000256" key="14">
    <source>
        <dbReference type="ARBA" id="ARBA00022884"/>
    </source>
</evidence>
<dbReference type="PROSITE" id="PS50137">
    <property type="entry name" value="DS_RBD"/>
    <property type="match status" value="1"/>
</dbReference>
<evidence type="ECO:0000256" key="6">
    <source>
        <dbReference type="ARBA" id="ARBA00022552"/>
    </source>
</evidence>
<dbReference type="STRING" id="571932.SAMN05421743_12617"/>
<dbReference type="GO" id="GO:0046872">
    <property type="term" value="F:metal ion binding"/>
    <property type="evidence" value="ECO:0007669"/>
    <property type="project" value="UniProtKB-KW"/>
</dbReference>
<keyword evidence="13 15" id="KW-0460">Magnesium</keyword>
<evidence type="ECO:0000313" key="19">
    <source>
        <dbReference type="Proteomes" id="UP000198584"/>
    </source>
</evidence>
<gene>
    <name evidence="15" type="primary">rnc</name>
    <name evidence="18" type="ORF">SAMN05421743_12617</name>
</gene>
<dbReference type="InterPro" id="IPR000999">
    <property type="entry name" value="RNase_III_dom"/>
</dbReference>
<evidence type="ECO:0000256" key="11">
    <source>
        <dbReference type="ARBA" id="ARBA00022759"/>
    </source>
</evidence>
<keyword evidence="14 15" id="KW-0694">RNA-binding</keyword>
<dbReference type="AlphaFoldDB" id="A0A1H4HCJ0"/>
<comment type="subcellular location">
    <subcellularLocation>
        <location evidence="2 15">Cytoplasm</location>
    </subcellularLocation>
</comment>
<keyword evidence="7 15" id="KW-0507">mRNA processing</keyword>
<dbReference type="InterPro" id="IPR011907">
    <property type="entry name" value="RNase_III"/>
</dbReference>
<dbReference type="GO" id="GO:0042802">
    <property type="term" value="F:identical protein binding"/>
    <property type="evidence" value="ECO:0007669"/>
    <property type="project" value="UniProtKB-ARBA"/>
</dbReference>
<feature type="binding site" evidence="15">
    <location>
        <position position="122"/>
    </location>
    <ligand>
        <name>Mg(2+)</name>
        <dbReference type="ChEBI" id="CHEBI:18420"/>
    </ligand>
</feature>
<name>A0A1H4HCJ0_9BACI</name>
<dbReference type="EC" id="3.1.26.3" evidence="15"/>
<keyword evidence="12 15" id="KW-0378">Hydrolase</keyword>
<dbReference type="PROSITE" id="PS50142">
    <property type="entry name" value="RNASE_3_2"/>
    <property type="match status" value="1"/>
</dbReference>
<keyword evidence="9 15" id="KW-0540">Nuclease</keyword>
<dbReference type="GO" id="GO:0006364">
    <property type="term" value="P:rRNA processing"/>
    <property type="evidence" value="ECO:0007669"/>
    <property type="project" value="UniProtKB-UniRule"/>
</dbReference>
<accession>A0A1H4HCJ0</accession>
<keyword evidence="11 15" id="KW-0255">Endonuclease</keyword>
<dbReference type="FunFam" id="3.30.160.20:FF:000003">
    <property type="entry name" value="Ribonuclease 3"/>
    <property type="match status" value="1"/>
</dbReference>
<dbReference type="GO" id="GO:0005737">
    <property type="term" value="C:cytoplasm"/>
    <property type="evidence" value="ECO:0007669"/>
    <property type="project" value="UniProtKB-SubCell"/>
</dbReference>
<dbReference type="PROSITE" id="PS00517">
    <property type="entry name" value="RNASE_3_1"/>
    <property type="match status" value="1"/>
</dbReference>
<dbReference type="SMART" id="SM00535">
    <property type="entry name" value="RIBOc"/>
    <property type="match status" value="1"/>
</dbReference>
<dbReference type="InterPro" id="IPR014720">
    <property type="entry name" value="dsRBD_dom"/>
</dbReference>
<dbReference type="NCBIfam" id="TIGR02191">
    <property type="entry name" value="RNaseIII"/>
    <property type="match status" value="1"/>
</dbReference>
<feature type="domain" description="DRBM" evidence="16">
    <location>
        <begin position="159"/>
        <end position="228"/>
    </location>
</feature>
<keyword evidence="10 15" id="KW-0479">Metal-binding</keyword>
<dbReference type="CDD" id="cd10845">
    <property type="entry name" value="DSRM_RNAse_III_family"/>
    <property type="match status" value="1"/>
</dbReference>
<evidence type="ECO:0000256" key="4">
    <source>
        <dbReference type="ARBA" id="ARBA00011738"/>
    </source>
</evidence>
<feature type="binding site" evidence="15">
    <location>
        <position position="46"/>
    </location>
    <ligand>
        <name>Mg(2+)</name>
        <dbReference type="ChEBI" id="CHEBI:18420"/>
    </ligand>
</feature>
<evidence type="ECO:0000256" key="9">
    <source>
        <dbReference type="ARBA" id="ARBA00022722"/>
    </source>
</evidence>
<dbReference type="SMART" id="SM00358">
    <property type="entry name" value="DSRM"/>
    <property type="match status" value="1"/>
</dbReference>
<evidence type="ECO:0000259" key="17">
    <source>
        <dbReference type="PROSITE" id="PS50142"/>
    </source>
</evidence>
<evidence type="ECO:0000256" key="13">
    <source>
        <dbReference type="ARBA" id="ARBA00022842"/>
    </source>
</evidence>
<evidence type="ECO:0000256" key="1">
    <source>
        <dbReference type="ARBA" id="ARBA00000109"/>
    </source>
</evidence>
<evidence type="ECO:0000259" key="16">
    <source>
        <dbReference type="PROSITE" id="PS50137"/>
    </source>
</evidence>
<comment type="catalytic activity">
    <reaction evidence="1 15">
        <text>Endonucleolytic cleavage to 5'-phosphomonoester.</text>
        <dbReference type="EC" id="3.1.26.3"/>
    </reaction>
</comment>
<comment type="function">
    <text evidence="15">Digests double-stranded RNA. Involved in the processing of primary rRNA transcript to yield the immediate precursors to the large and small rRNAs (23S and 16S). Processes some mRNAs, and tRNAs when they are encoded in the rRNA operon. Processes pre-crRNA and tracrRNA of type II CRISPR loci if present in the organism.</text>
</comment>
<feature type="domain" description="RNase III" evidence="17">
    <location>
        <begin position="4"/>
        <end position="133"/>
    </location>
</feature>
<dbReference type="Gene3D" id="1.10.1520.10">
    <property type="entry name" value="Ribonuclease III domain"/>
    <property type="match status" value="1"/>
</dbReference>
<evidence type="ECO:0000256" key="5">
    <source>
        <dbReference type="ARBA" id="ARBA00022490"/>
    </source>
</evidence>
<comment type="similarity">
    <text evidence="3">Belongs to the ribonuclease III family.</text>
</comment>
<dbReference type="SUPFAM" id="SSF69065">
    <property type="entry name" value="RNase III domain-like"/>
    <property type="match status" value="1"/>
</dbReference>
<dbReference type="GO" id="GO:0003725">
    <property type="term" value="F:double-stranded RNA binding"/>
    <property type="evidence" value="ECO:0007669"/>
    <property type="project" value="TreeGrafter"/>
</dbReference>
<sequence>MEDFSTFQEKIGIHFNDVDILKQAFTHSSYVNEHRKTDRKDNERLEFLGDAVLELGVSQYLYRKYPDMSEGELTKLRASIVCEISLVRFADELNFSELIQLGKGEEMTGGRNRPALLADVFEAFIGALYLDQGYEAVLAFLEKYVYPKVKKGAFSHAMDFKSQLQEFVQREKNRVIEYEIVEELGPAHNREFVAHVRIQNETAGVGIGRTKKEAEQKAAEEALRKAGACK</sequence>
<evidence type="ECO:0000256" key="2">
    <source>
        <dbReference type="ARBA" id="ARBA00004496"/>
    </source>
</evidence>
<keyword evidence="19" id="KW-1185">Reference proteome</keyword>
<feature type="active site" evidence="15">
    <location>
        <position position="122"/>
    </location>
</feature>
<dbReference type="PANTHER" id="PTHR11207">
    <property type="entry name" value="RIBONUCLEASE III"/>
    <property type="match status" value="1"/>
</dbReference>
<keyword evidence="15" id="KW-0699">rRNA-binding</keyword>
<reference evidence="19" key="1">
    <citation type="submission" date="2016-10" db="EMBL/GenBank/DDBJ databases">
        <authorList>
            <person name="Varghese N."/>
            <person name="Submissions S."/>
        </authorList>
    </citation>
    <scope>NUCLEOTIDE SEQUENCE [LARGE SCALE GENOMIC DNA]</scope>
    <source>
        <strain evidence="19">CCM7597</strain>
    </source>
</reference>